<organism evidence="1 2">
    <name type="scientific">Maridesulfovibrio salexigens (strain ATCC 14822 / DSM 2638 / NCIMB 8403 / VKM B-1763)</name>
    <name type="common">Desulfovibrio salexigens</name>
    <dbReference type="NCBI Taxonomy" id="526222"/>
    <lineage>
        <taxon>Bacteria</taxon>
        <taxon>Pseudomonadati</taxon>
        <taxon>Thermodesulfobacteriota</taxon>
        <taxon>Desulfovibrionia</taxon>
        <taxon>Desulfovibrionales</taxon>
        <taxon>Desulfovibrionaceae</taxon>
        <taxon>Maridesulfovibrio</taxon>
    </lineage>
</organism>
<protein>
    <submittedName>
        <fullName evidence="1">Uncharacterized protein</fullName>
    </submittedName>
</protein>
<gene>
    <name evidence="1" type="ordered locus">Desal_0124</name>
</gene>
<keyword evidence="2" id="KW-1185">Reference proteome</keyword>
<dbReference type="eggNOG" id="ENOG50317QA">
    <property type="taxonomic scope" value="Bacteria"/>
</dbReference>
<evidence type="ECO:0000313" key="1">
    <source>
        <dbReference type="EMBL" id="ACS78195.1"/>
    </source>
</evidence>
<dbReference type="AlphaFoldDB" id="C6BVI1"/>
<dbReference type="RefSeq" id="WP_012765721.1">
    <property type="nucleotide sequence ID" value="NC_012881.1"/>
</dbReference>
<sequence length="324" mass="36090">MIKKASLRLLQRPAMEETVLPGEIYRRTSLNDDLAEAGNPAVELNGPLLMNIMVKFFHAYVYPGSHEQVLELNDISLLFDRFVHRRLGSDVLENCLDLRKRLLSYGFALCMLADLPKSVHIFKAIAEAKTQLDGEPYTGLDIGSGTGVLMLAMDVQAKRNGFESSSLVGIERNQIVAERTNEVLGNMGLGNVLVADAKKKDSYGFLEGRKLHYICNETLPGAGRSLWKEDFIFISKTLFDGLEEHTSDAGCFPEAVLVGRSPEEMLTVLDSSTGFQLKDEKYPLRLMKPYGISLSGEMTGLEDVGQAYESFIPSSWKAVLTRRW</sequence>
<dbReference type="Proteomes" id="UP000002601">
    <property type="component" value="Chromosome"/>
</dbReference>
<dbReference type="KEGG" id="dsa:Desal_0124"/>
<evidence type="ECO:0000313" key="2">
    <source>
        <dbReference type="Proteomes" id="UP000002601"/>
    </source>
</evidence>
<dbReference type="InterPro" id="IPR029063">
    <property type="entry name" value="SAM-dependent_MTases_sf"/>
</dbReference>
<dbReference type="SUPFAM" id="SSF53335">
    <property type="entry name" value="S-adenosyl-L-methionine-dependent methyltransferases"/>
    <property type="match status" value="1"/>
</dbReference>
<dbReference type="OrthoDB" id="5445316at2"/>
<dbReference type="EMBL" id="CP001649">
    <property type="protein sequence ID" value="ACS78195.1"/>
    <property type="molecule type" value="Genomic_DNA"/>
</dbReference>
<name>C6BVI1_MARSD</name>
<proteinExistence type="predicted"/>
<accession>C6BVI1</accession>
<dbReference type="HOGENOM" id="CLU_846561_0_0_7"/>
<reference evidence="1 2" key="1">
    <citation type="submission" date="2009-06" db="EMBL/GenBank/DDBJ databases">
        <title>Complete sequence of Desulfovibrio salexigens DSM 2638.</title>
        <authorList>
            <consortium name="US DOE Joint Genome Institute"/>
            <person name="Lucas S."/>
            <person name="Copeland A."/>
            <person name="Lapidus A."/>
            <person name="Glavina del Rio T."/>
            <person name="Tice H."/>
            <person name="Bruce D."/>
            <person name="Goodwin L."/>
            <person name="Pitluck S."/>
            <person name="Munk A.C."/>
            <person name="Brettin T."/>
            <person name="Detter J.C."/>
            <person name="Han C."/>
            <person name="Tapia R."/>
            <person name="Larimer F."/>
            <person name="Land M."/>
            <person name="Hauser L."/>
            <person name="Kyrpides N."/>
            <person name="Anderson I."/>
            <person name="Wall J.D."/>
            <person name="Arkin A.P."/>
            <person name="Dehal P."/>
            <person name="Chivian D."/>
            <person name="Giles B."/>
            <person name="Hazen T.C."/>
        </authorList>
    </citation>
    <scope>NUCLEOTIDE SEQUENCE [LARGE SCALE GENOMIC DNA]</scope>
    <source>
        <strain evidence="2">ATCC 14822 / DSM 2638 / NCIMB 8403 / VKM B-1763</strain>
    </source>
</reference>